<dbReference type="Proteomes" id="UP000694408">
    <property type="component" value="Unplaced"/>
</dbReference>
<keyword evidence="2" id="KW-1133">Transmembrane helix</keyword>
<dbReference type="Pfam" id="PF15462">
    <property type="entry name" value="Barttin"/>
    <property type="match status" value="1"/>
</dbReference>
<proteinExistence type="predicted"/>
<dbReference type="GO" id="GO:0016323">
    <property type="term" value="C:basolateral plasma membrane"/>
    <property type="evidence" value="ECO:0007669"/>
    <property type="project" value="TreeGrafter"/>
</dbReference>
<dbReference type="PANTHER" id="PTHR28399">
    <property type="entry name" value="BARTTIN"/>
    <property type="match status" value="1"/>
</dbReference>
<protein>
    <submittedName>
        <fullName evidence="3">Barttin CLCNK type accessory beta subunit</fullName>
    </submittedName>
</protein>
<reference evidence="3" key="2">
    <citation type="submission" date="2025-09" db="UniProtKB">
        <authorList>
            <consortium name="Ensembl"/>
        </authorList>
    </citation>
    <scope>IDENTIFICATION</scope>
</reference>
<evidence type="ECO:0000313" key="4">
    <source>
        <dbReference type="Proteomes" id="UP000694408"/>
    </source>
</evidence>
<feature type="transmembrane region" description="Helical" evidence="2">
    <location>
        <begin position="7"/>
        <end position="27"/>
    </location>
</feature>
<keyword evidence="2" id="KW-0812">Transmembrane</keyword>
<dbReference type="GO" id="GO:0017081">
    <property type="term" value="F:chloride channel regulator activity"/>
    <property type="evidence" value="ECO:0007669"/>
    <property type="project" value="TreeGrafter"/>
</dbReference>
<feature type="region of interest" description="Disordered" evidence="1">
    <location>
        <begin position="144"/>
        <end position="188"/>
    </location>
</feature>
<evidence type="ECO:0000256" key="2">
    <source>
        <dbReference type="SAM" id="Phobius"/>
    </source>
</evidence>
<feature type="region of interest" description="Disordered" evidence="1">
    <location>
        <begin position="214"/>
        <end position="284"/>
    </location>
</feature>
<dbReference type="GO" id="GO:0006821">
    <property type="term" value="P:chloride transport"/>
    <property type="evidence" value="ECO:0007669"/>
    <property type="project" value="InterPro"/>
</dbReference>
<dbReference type="InterPro" id="IPR029181">
    <property type="entry name" value="Barttin"/>
</dbReference>
<accession>A0A8C5IBB9</accession>
<evidence type="ECO:0000313" key="3">
    <source>
        <dbReference type="Ensembl" id="ENSJHYP00000000887.1"/>
    </source>
</evidence>
<dbReference type="PANTHER" id="PTHR28399:SF1">
    <property type="entry name" value="BARTTIN"/>
    <property type="match status" value="1"/>
</dbReference>
<dbReference type="AlphaFoldDB" id="A0A8C5IBB9"/>
<evidence type="ECO:0000256" key="1">
    <source>
        <dbReference type="SAM" id="MobiDB-lite"/>
    </source>
</evidence>
<feature type="compositionally biased region" description="Basic and acidic residues" evidence="1">
    <location>
        <begin position="240"/>
        <end position="260"/>
    </location>
</feature>
<dbReference type="Ensembl" id="ENSJHYT00000001120.1">
    <property type="protein sequence ID" value="ENSJHYP00000000887.1"/>
    <property type="gene ID" value="ENSJHYG00000000810.1"/>
</dbReference>
<feature type="transmembrane region" description="Helical" evidence="2">
    <location>
        <begin position="33"/>
        <end position="51"/>
    </location>
</feature>
<dbReference type="OMA" id="FYAMGSV"/>
<feature type="transmembrane region" description="Helical" evidence="2">
    <location>
        <begin position="63"/>
        <end position="84"/>
    </location>
</feature>
<reference evidence="3" key="1">
    <citation type="submission" date="2025-08" db="UniProtKB">
        <authorList>
            <consortium name="Ensembl"/>
        </authorList>
    </citation>
    <scope>IDENTIFICATION</scope>
</reference>
<keyword evidence="4" id="KW-1185">Reference proteome</keyword>
<organism evidence="3 4">
    <name type="scientific">Junco hyemalis</name>
    <name type="common">Dark-eyed junco</name>
    <dbReference type="NCBI Taxonomy" id="40217"/>
    <lineage>
        <taxon>Eukaryota</taxon>
        <taxon>Metazoa</taxon>
        <taxon>Chordata</taxon>
        <taxon>Craniata</taxon>
        <taxon>Vertebrata</taxon>
        <taxon>Euteleostomi</taxon>
        <taxon>Archelosauria</taxon>
        <taxon>Archosauria</taxon>
        <taxon>Dinosauria</taxon>
        <taxon>Saurischia</taxon>
        <taxon>Theropoda</taxon>
        <taxon>Coelurosauria</taxon>
        <taxon>Aves</taxon>
        <taxon>Neognathae</taxon>
        <taxon>Neoaves</taxon>
        <taxon>Telluraves</taxon>
        <taxon>Australaves</taxon>
        <taxon>Passeriformes</taxon>
        <taxon>Passerellidae</taxon>
        <taxon>Junco</taxon>
    </lineage>
</organism>
<sequence>MAEEKTFRYGFIILGFFLVMLGMFIMSMEKPQYYITFCVLGVLLVAVGITWSMCQCYPKVGSFPMLLGTLGGSKAGFGGLWLLWMCSLSFPRGNAKHVTLTPDATYDAQALVREVPEGSANDGGDCSGYRTWAPCFPIPAAGSGNVSTVSPKRQGRDRRPRSLQQGAGGAGPAGMLQGSAPGDGSSCPAAFGARCPRSPVPEDAPLASLLEEMDTPSLEGSVPGSPAPQSRSLPCSSHPGRPERGEQPRGPRKGAGREDELYYGLQEEPDALLKESDGLSEPEN</sequence>
<keyword evidence="2" id="KW-0472">Membrane</keyword>
<name>A0A8C5IBB9_JUNHY</name>